<evidence type="ECO:0008006" key="3">
    <source>
        <dbReference type="Google" id="ProtNLM"/>
    </source>
</evidence>
<dbReference type="AlphaFoldDB" id="G5JYL1"/>
<evidence type="ECO:0000313" key="1">
    <source>
        <dbReference type="EMBL" id="EHJ52527.1"/>
    </source>
</evidence>
<gene>
    <name evidence="1" type="ORF">STRMA_0273</name>
</gene>
<organism evidence="1 2">
    <name type="scientific">Streptococcus macacae NCTC 11558</name>
    <dbReference type="NCBI Taxonomy" id="764298"/>
    <lineage>
        <taxon>Bacteria</taxon>
        <taxon>Bacillati</taxon>
        <taxon>Bacillota</taxon>
        <taxon>Bacilli</taxon>
        <taxon>Lactobacillales</taxon>
        <taxon>Streptococcaceae</taxon>
        <taxon>Streptococcus</taxon>
    </lineage>
</organism>
<dbReference type="eggNOG" id="ENOG503357U">
    <property type="taxonomic scope" value="Bacteria"/>
</dbReference>
<dbReference type="OrthoDB" id="2231884at2"/>
<dbReference type="RefSeq" id="WP_003080633.1">
    <property type="nucleotide sequence ID" value="NZ_AEUW02000001.1"/>
</dbReference>
<keyword evidence="2" id="KW-1185">Reference proteome</keyword>
<dbReference type="STRING" id="764298.STRMA_0273"/>
<dbReference type="EMBL" id="AEUW02000001">
    <property type="protein sequence ID" value="EHJ52527.1"/>
    <property type="molecule type" value="Genomic_DNA"/>
</dbReference>
<name>G5JYL1_9STRE</name>
<proteinExistence type="predicted"/>
<dbReference type="Proteomes" id="UP000003573">
    <property type="component" value="Unassembled WGS sequence"/>
</dbReference>
<accession>G5JYL1</accession>
<dbReference type="Pfam" id="PF11311">
    <property type="entry name" value="DUF3114"/>
    <property type="match status" value="1"/>
</dbReference>
<protein>
    <recommendedName>
        <fullName evidence="3">DUF3114 domain-containing protein</fullName>
    </recommendedName>
</protein>
<evidence type="ECO:0000313" key="2">
    <source>
        <dbReference type="Proteomes" id="UP000003573"/>
    </source>
</evidence>
<sequence>MWRILKSYPFSRSGLQQRYQQAKQLLLWEKAGWSREELKQIAQRDLRPLDFSIGSPVFNLLWQRAYKLKDPQQLLTIVLDMSAMPQELSGHLEENQKLVQGFSDDLAPDSAFWHELAVLVQQVFPQDRMSQKDLLAKRVHQFRYIISSQQAQYIRKHYRKEGMADDQALALFLKTKKGKVCYRKTYDYSLFESARLHNKAALIDGKMTYPDQDYCFNFKILLHFHTEFILDNKGRFLNETDAEVFHLNGVINGASFNYANQGDKRHWELDVDPAACHDPVFRNKAVSNDQQKFISPKWIKRKNQAKSDKEWQESYFNKKGLYAYQGKSSFKQVKSLARRFKREIRKSKSQ</sequence>
<comment type="caution">
    <text evidence="1">The sequence shown here is derived from an EMBL/GenBank/DDBJ whole genome shotgun (WGS) entry which is preliminary data.</text>
</comment>
<reference evidence="1 2" key="1">
    <citation type="journal article" date="2014" name="Int. J. Syst. Evol. Microbiol.">
        <title>Phylogenomics and the dynamic genome evolution of the genus Streptococcus.</title>
        <authorList>
            <consortium name="The Broad Institute Genome Sequencing Platform"/>
            <person name="Richards V.P."/>
            <person name="Palmer S.R."/>
            <person name="Pavinski Bitar P.D."/>
            <person name="Qin X."/>
            <person name="Weinstock G.M."/>
            <person name="Highlander S.K."/>
            <person name="Town C.D."/>
            <person name="Burne R.A."/>
            <person name="Stanhope M.J."/>
        </authorList>
    </citation>
    <scope>NUCLEOTIDE SEQUENCE [LARGE SCALE GENOMIC DNA]</scope>
    <source>
        <strain evidence="1 2">NCTC 11558</strain>
    </source>
</reference>
<dbReference type="InterPro" id="IPR021462">
    <property type="entry name" value="DUF3114"/>
</dbReference>